<dbReference type="InterPro" id="IPR001764">
    <property type="entry name" value="Glyco_hydro_3_N"/>
</dbReference>
<reference evidence="7 8" key="1">
    <citation type="submission" date="2017-03" db="EMBL/GenBank/DDBJ databases">
        <title>An alternative strategy for trypanosome survival in the mammalian bloodstream revealed through genome and transcriptome analysis of the ubiquitous bovine parasite Trypanosoma (Megatrypanum) theileri.</title>
        <authorList>
            <person name="Kelly S."/>
            <person name="Ivens A."/>
            <person name="Mott A."/>
            <person name="O'Neill E."/>
            <person name="Emms D."/>
            <person name="Macleod O."/>
            <person name="Voorheis P."/>
            <person name="Matthews J."/>
            <person name="Matthews K."/>
            <person name="Carrington M."/>
        </authorList>
    </citation>
    <scope>NUCLEOTIDE SEQUENCE [LARGE SCALE GENOMIC DNA]</scope>
    <source>
        <strain evidence="7">Edinburgh</strain>
    </source>
</reference>
<accession>A0A1X0NLI3</accession>
<feature type="domain" description="Glycoside hydrolase family 3 N-terminal" evidence="6">
    <location>
        <begin position="44"/>
        <end position="285"/>
    </location>
</feature>
<dbReference type="AlphaFoldDB" id="A0A1X0NLI3"/>
<dbReference type="PANTHER" id="PTHR42715:SF10">
    <property type="entry name" value="BETA-GLUCOSIDASE"/>
    <property type="match status" value="1"/>
</dbReference>
<dbReference type="GeneID" id="39989298"/>
<name>A0A1X0NLI3_9TRYP</name>
<dbReference type="InterPro" id="IPR050288">
    <property type="entry name" value="Cellulose_deg_GH3"/>
</dbReference>
<dbReference type="RefSeq" id="XP_028879095.1">
    <property type="nucleotide sequence ID" value="XM_029029518.1"/>
</dbReference>
<dbReference type="GO" id="GO:0008422">
    <property type="term" value="F:beta-glucosidase activity"/>
    <property type="evidence" value="ECO:0007669"/>
    <property type="project" value="UniProtKB-EC"/>
</dbReference>
<evidence type="ECO:0000256" key="1">
    <source>
        <dbReference type="ARBA" id="ARBA00000448"/>
    </source>
</evidence>
<dbReference type="Pfam" id="PF00933">
    <property type="entry name" value="Glyco_hydro_3"/>
    <property type="match status" value="1"/>
</dbReference>
<dbReference type="EC" id="3.2.1.21" evidence="3"/>
<proteinExistence type="inferred from homology"/>
<dbReference type="STRING" id="67003.A0A1X0NLI3"/>
<dbReference type="VEuPathDB" id="TriTrypDB:TM35_000381040"/>
<comment type="caution">
    <text evidence="7">The sequence shown here is derived from an EMBL/GenBank/DDBJ whole genome shotgun (WGS) entry which is preliminary data.</text>
</comment>
<dbReference type="Gene3D" id="3.20.20.300">
    <property type="entry name" value="Glycoside hydrolase, family 3, N-terminal domain"/>
    <property type="match status" value="1"/>
</dbReference>
<protein>
    <recommendedName>
        <fullName evidence="3">beta-glucosidase</fullName>
        <ecNumber evidence="3">3.2.1.21</ecNumber>
    </recommendedName>
</protein>
<evidence type="ECO:0000313" key="7">
    <source>
        <dbReference type="EMBL" id="ORC85029.1"/>
    </source>
</evidence>
<evidence type="ECO:0000256" key="5">
    <source>
        <dbReference type="ARBA" id="ARBA00023277"/>
    </source>
</evidence>
<dbReference type="PROSITE" id="PS00775">
    <property type="entry name" value="GLYCOSYL_HYDROL_F3"/>
    <property type="match status" value="1"/>
</dbReference>
<evidence type="ECO:0000313" key="8">
    <source>
        <dbReference type="Proteomes" id="UP000192257"/>
    </source>
</evidence>
<dbReference type="GO" id="GO:0005975">
    <property type="term" value="P:carbohydrate metabolic process"/>
    <property type="evidence" value="ECO:0007669"/>
    <property type="project" value="InterPro"/>
</dbReference>
<comment type="similarity">
    <text evidence="2">Belongs to the glycosyl hydrolase 3 family.</text>
</comment>
<keyword evidence="4 7" id="KW-0378">Hydrolase</keyword>
<gene>
    <name evidence="7" type="ORF">TM35_000381040</name>
</gene>
<dbReference type="PRINTS" id="PR00133">
    <property type="entry name" value="GLHYDRLASE3"/>
</dbReference>
<sequence length="289" mass="31921">MEDPVTLLSKLTVQEKADLCSGADMWHTNAVNRLGVPQLYLTDGPHGLRMFWADEMDTVDIASLSTTCFPTAVCMASTWNRELIHKVGCALAEECQAHDVAVLLGPGTNIKRSPLCGRNFEYYSEDPFLSSRIAAALIEGVQSGGVGTAIKHFAANNQETNRCTCSNSVVDERTLREIYFAAFEYPVKVAKPWMLMCSYNKLNGVYASENEWLLKKVLREEWGYEGVTVSDWGAVDQRVEALSAGLDLEMPTSFGINSAKIVAAVKNGKISEEVLDTSVKRILELNLKR</sequence>
<evidence type="ECO:0000256" key="3">
    <source>
        <dbReference type="ARBA" id="ARBA00012744"/>
    </source>
</evidence>
<dbReference type="InterPro" id="IPR017853">
    <property type="entry name" value="GH"/>
</dbReference>
<evidence type="ECO:0000256" key="4">
    <source>
        <dbReference type="ARBA" id="ARBA00022801"/>
    </source>
</evidence>
<feature type="non-terminal residue" evidence="7">
    <location>
        <position position="289"/>
    </location>
</feature>
<dbReference type="PANTHER" id="PTHR42715">
    <property type="entry name" value="BETA-GLUCOSIDASE"/>
    <property type="match status" value="1"/>
</dbReference>
<evidence type="ECO:0000259" key="6">
    <source>
        <dbReference type="Pfam" id="PF00933"/>
    </source>
</evidence>
<organism evidence="7 8">
    <name type="scientific">Trypanosoma theileri</name>
    <dbReference type="NCBI Taxonomy" id="67003"/>
    <lineage>
        <taxon>Eukaryota</taxon>
        <taxon>Discoba</taxon>
        <taxon>Euglenozoa</taxon>
        <taxon>Kinetoplastea</taxon>
        <taxon>Metakinetoplastina</taxon>
        <taxon>Trypanosomatida</taxon>
        <taxon>Trypanosomatidae</taxon>
        <taxon>Trypanosoma</taxon>
    </lineage>
</organism>
<dbReference type="SUPFAM" id="SSF51445">
    <property type="entry name" value="(Trans)glycosidases"/>
    <property type="match status" value="1"/>
</dbReference>
<dbReference type="InterPro" id="IPR036962">
    <property type="entry name" value="Glyco_hydro_3_N_sf"/>
</dbReference>
<dbReference type="InterPro" id="IPR019800">
    <property type="entry name" value="Glyco_hydro_3_AS"/>
</dbReference>
<dbReference type="EMBL" id="NBCO01000038">
    <property type="protein sequence ID" value="ORC85029.1"/>
    <property type="molecule type" value="Genomic_DNA"/>
</dbReference>
<keyword evidence="8" id="KW-1185">Reference proteome</keyword>
<dbReference type="Proteomes" id="UP000192257">
    <property type="component" value="Unassembled WGS sequence"/>
</dbReference>
<evidence type="ECO:0000256" key="2">
    <source>
        <dbReference type="ARBA" id="ARBA00005336"/>
    </source>
</evidence>
<dbReference type="OrthoDB" id="47059at2759"/>
<comment type="catalytic activity">
    <reaction evidence="1">
        <text>Hydrolysis of terminal, non-reducing beta-D-glucosyl residues with release of beta-D-glucose.</text>
        <dbReference type="EC" id="3.2.1.21"/>
    </reaction>
</comment>
<keyword evidence="5" id="KW-0119">Carbohydrate metabolism</keyword>